<name>A0ABN4IN39_THEA5</name>
<geneLocation type="plasmid" evidence="1 2">
    <name>pTA78</name>
</geneLocation>
<keyword evidence="1" id="KW-0614">Plasmid</keyword>
<sequence>MWCAPGRAAWGKLGIASERDGPYLLLRGLVRLPNYGFTKKALEEDEGSFG</sequence>
<keyword evidence="2" id="KW-1185">Reference proteome</keyword>
<dbReference type="EMBL" id="CP010826">
    <property type="protein sequence ID" value="ALJ92360.1"/>
    <property type="molecule type" value="Genomic_DNA"/>
</dbReference>
<gene>
    <name evidence="1" type="ORF">TO73_2839</name>
</gene>
<accession>A0ABN4IN39</accession>
<proteinExistence type="predicted"/>
<dbReference type="Proteomes" id="UP000058660">
    <property type="component" value="Plasmid pTA78"/>
</dbReference>
<reference evidence="2" key="1">
    <citation type="journal article" date="2015" name="PLoS ONE">
        <title>Complete Genome Sequence of Thermus aquaticus Y51MC23.</title>
        <authorList>
            <person name="Brumm P.J."/>
            <person name="Monsma S."/>
            <person name="Keough B."/>
            <person name="Jasinovica S."/>
            <person name="Ferguson E."/>
            <person name="Schoenfeld T."/>
            <person name="Lodes M."/>
            <person name="Mead D.A."/>
        </authorList>
    </citation>
    <scope>NUCLEOTIDE SEQUENCE [LARGE SCALE GENOMIC DNA]</scope>
    <source>
        <strain evidence="2">BAA-2747 / Y51MC23</strain>
    </source>
</reference>
<evidence type="ECO:0000313" key="1">
    <source>
        <dbReference type="EMBL" id="ALJ92360.1"/>
    </source>
</evidence>
<protein>
    <submittedName>
        <fullName evidence="1">Uncharacterized protein</fullName>
    </submittedName>
</protein>
<evidence type="ECO:0000313" key="2">
    <source>
        <dbReference type="Proteomes" id="UP000058660"/>
    </source>
</evidence>
<organism evidence="1 2">
    <name type="scientific">Thermus aquaticus (strain ATCC BAA-2747 / Y51MC23)</name>
    <dbReference type="NCBI Taxonomy" id="498848"/>
    <lineage>
        <taxon>Bacteria</taxon>
        <taxon>Thermotogati</taxon>
        <taxon>Deinococcota</taxon>
        <taxon>Deinococci</taxon>
        <taxon>Thermales</taxon>
        <taxon>Thermaceae</taxon>
        <taxon>Thermus</taxon>
    </lineage>
</organism>